<protein>
    <submittedName>
        <fullName evidence="7">Protein kinase</fullName>
    </submittedName>
</protein>
<dbReference type="EMBL" id="GG662707">
    <property type="protein sequence ID" value="EAR95122.2"/>
    <property type="molecule type" value="Genomic_DNA"/>
</dbReference>
<keyword evidence="8" id="KW-1185">Reference proteome</keyword>
<gene>
    <name evidence="7" type="ORF">TTHERM_00643480</name>
</gene>
<dbReference type="Pfam" id="PF00069">
    <property type="entry name" value="Pkinase"/>
    <property type="match status" value="1"/>
</dbReference>
<evidence type="ECO:0000256" key="1">
    <source>
        <dbReference type="ARBA" id="ARBA00022527"/>
    </source>
</evidence>
<dbReference type="STRING" id="312017.Q23EY3"/>
<evidence type="ECO:0000259" key="6">
    <source>
        <dbReference type="PROSITE" id="PS50011"/>
    </source>
</evidence>
<dbReference type="PANTHER" id="PTHR24346:SF82">
    <property type="entry name" value="KP78A-RELATED"/>
    <property type="match status" value="1"/>
</dbReference>
<keyword evidence="2" id="KW-0808">Transferase</keyword>
<dbReference type="SMART" id="SM00220">
    <property type="entry name" value="S_TKc"/>
    <property type="match status" value="1"/>
</dbReference>
<evidence type="ECO:0000256" key="2">
    <source>
        <dbReference type="ARBA" id="ARBA00022679"/>
    </source>
</evidence>
<keyword evidence="5" id="KW-0067">ATP-binding</keyword>
<feature type="domain" description="Protein kinase" evidence="6">
    <location>
        <begin position="133"/>
        <end position="351"/>
    </location>
</feature>
<dbReference type="Gene3D" id="1.10.510.10">
    <property type="entry name" value="Transferase(Phosphotransferase) domain 1"/>
    <property type="match status" value="1"/>
</dbReference>
<evidence type="ECO:0000256" key="3">
    <source>
        <dbReference type="ARBA" id="ARBA00022741"/>
    </source>
</evidence>
<keyword evidence="1" id="KW-0723">Serine/threonine-protein kinase</keyword>
<evidence type="ECO:0000256" key="5">
    <source>
        <dbReference type="ARBA" id="ARBA00022840"/>
    </source>
</evidence>
<dbReference type="GO" id="GO:0035556">
    <property type="term" value="P:intracellular signal transduction"/>
    <property type="evidence" value="ECO:0007669"/>
    <property type="project" value="TreeGrafter"/>
</dbReference>
<proteinExistence type="predicted"/>
<name>Q23EY3_TETTS</name>
<accession>Q23EY3</accession>
<dbReference type="InterPro" id="IPR000719">
    <property type="entry name" value="Prot_kinase_dom"/>
</dbReference>
<evidence type="ECO:0000313" key="8">
    <source>
        <dbReference type="Proteomes" id="UP000009168"/>
    </source>
</evidence>
<dbReference type="SUPFAM" id="SSF56112">
    <property type="entry name" value="Protein kinase-like (PK-like)"/>
    <property type="match status" value="1"/>
</dbReference>
<dbReference type="AlphaFoldDB" id="Q23EY3"/>
<dbReference type="GO" id="GO:0005524">
    <property type="term" value="F:ATP binding"/>
    <property type="evidence" value="ECO:0007669"/>
    <property type="project" value="UniProtKB-KW"/>
</dbReference>
<dbReference type="GO" id="GO:0005737">
    <property type="term" value="C:cytoplasm"/>
    <property type="evidence" value="ECO:0007669"/>
    <property type="project" value="TreeGrafter"/>
</dbReference>
<dbReference type="RefSeq" id="XP_001015367.2">
    <property type="nucleotide sequence ID" value="XM_001015367.2"/>
</dbReference>
<dbReference type="PANTHER" id="PTHR24346">
    <property type="entry name" value="MAP/MICROTUBULE AFFINITY-REGULATING KINASE"/>
    <property type="match status" value="1"/>
</dbReference>
<dbReference type="PROSITE" id="PS50011">
    <property type="entry name" value="PROTEIN_KINASE_DOM"/>
    <property type="match status" value="1"/>
</dbReference>
<dbReference type="GeneID" id="7839711"/>
<evidence type="ECO:0000256" key="4">
    <source>
        <dbReference type="ARBA" id="ARBA00022777"/>
    </source>
</evidence>
<reference evidence="8" key="1">
    <citation type="journal article" date="2006" name="PLoS Biol.">
        <title>Macronuclear genome sequence of the ciliate Tetrahymena thermophila, a model eukaryote.</title>
        <authorList>
            <person name="Eisen J.A."/>
            <person name="Coyne R.S."/>
            <person name="Wu M."/>
            <person name="Wu D."/>
            <person name="Thiagarajan M."/>
            <person name="Wortman J.R."/>
            <person name="Badger J.H."/>
            <person name="Ren Q."/>
            <person name="Amedeo P."/>
            <person name="Jones K.M."/>
            <person name="Tallon L.J."/>
            <person name="Delcher A.L."/>
            <person name="Salzberg S.L."/>
            <person name="Silva J.C."/>
            <person name="Haas B.J."/>
            <person name="Majoros W.H."/>
            <person name="Farzad M."/>
            <person name="Carlton J.M."/>
            <person name="Smith R.K. Jr."/>
            <person name="Garg J."/>
            <person name="Pearlman R.E."/>
            <person name="Karrer K.M."/>
            <person name="Sun L."/>
            <person name="Manning G."/>
            <person name="Elde N.C."/>
            <person name="Turkewitz A.P."/>
            <person name="Asai D.J."/>
            <person name="Wilkes D.E."/>
            <person name="Wang Y."/>
            <person name="Cai H."/>
            <person name="Collins K."/>
            <person name="Stewart B.A."/>
            <person name="Lee S.R."/>
            <person name="Wilamowska K."/>
            <person name="Weinberg Z."/>
            <person name="Ruzzo W.L."/>
            <person name="Wloga D."/>
            <person name="Gaertig J."/>
            <person name="Frankel J."/>
            <person name="Tsao C.-C."/>
            <person name="Gorovsky M.A."/>
            <person name="Keeling P.J."/>
            <person name="Waller R.F."/>
            <person name="Patron N.J."/>
            <person name="Cherry J.M."/>
            <person name="Stover N.A."/>
            <person name="Krieger C.J."/>
            <person name="del Toro C."/>
            <person name="Ryder H.F."/>
            <person name="Williamson S.C."/>
            <person name="Barbeau R.A."/>
            <person name="Hamilton E.P."/>
            <person name="Orias E."/>
        </authorList>
    </citation>
    <scope>NUCLEOTIDE SEQUENCE [LARGE SCALE GENOMIC DNA]</scope>
    <source>
        <strain evidence="8">SB210</strain>
    </source>
</reference>
<dbReference type="HOGENOM" id="CLU_840674_0_0_1"/>
<dbReference type="GO" id="GO:0004674">
    <property type="term" value="F:protein serine/threonine kinase activity"/>
    <property type="evidence" value="ECO:0007669"/>
    <property type="project" value="UniProtKB-KW"/>
</dbReference>
<dbReference type="Proteomes" id="UP000009168">
    <property type="component" value="Unassembled WGS sequence"/>
</dbReference>
<keyword evidence="4 7" id="KW-0418">Kinase</keyword>
<keyword evidence="3" id="KW-0547">Nucleotide-binding</keyword>
<dbReference type="Gene3D" id="3.30.200.20">
    <property type="entry name" value="Phosphorylase Kinase, domain 1"/>
    <property type="match status" value="1"/>
</dbReference>
<evidence type="ECO:0000313" key="7">
    <source>
        <dbReference type="EMBL" id="EAR95122.2"/>
    </source>
</evidence>
<dbReference type="InParanoid" id="Q23EY3"/>
<dbReference type="KEGG" id="tet:TTHERM_00643480"/>
<organism evidence="7 8">
    <name type="scientific">Tetrahymena thermophila (strain SB210)</name>
    <dbReference type="NCBI Taxonomy" id="312017"/>
    <lineage>
        <taxon>Eukaryota</taxon>
        <taxon>Sar</taxon>
        <taxon>Alveolata</taxon>
        <taxon>Ciliophora</taxon>
        <taxon>Intramacronucleata</taxon>
        <taxon>Oligohymenophorea</taxon>
        <taxon>Hymenostomatida</taxon>
        <taxon>Tetrahymenina</taxon>
        <taxon>Tetrahymenidae</taxon>
        <taxon>Tetrahymena</taxon>
    </lineage>
</organism>
<sequence length="351" mass="42238">MFPSNDISNTLTIKKSSQNKYKFDQANICEEQKDQYQNVVHVKANENSQKNFYQSMNQNVFTEQNDQYFLQDEYEYEKISNNSESQEELQIDQFKQYSQVDSSLSNSFEIDLDLDDYFIYNKKINSLLKLYNYEIQKLISKGEIGFVFQAKNLKTQEEVAIKIINFQQFNYPYIDDLLKALEQNISEFQQKYQNNYQLKYMLNVKQQFIQDQIFIQEMEICKFNFNSTSLQLYFQEINSKKFKYPLQINFILACFLNELHEQNLTHLNLKPCNILVNMNGYIKISDFIASNSYYEQLQKFRMYLKYKNDDLVSPKFQFQDDFKKQDVFNLGHIMDSVFYEFQHHTNSINLD</sequence>
<dbReference type="InterPro" id="IPR011009">
    <property type="entry name" value="Kinase-like_dom_sf"/>
</dbReference>